<gene>
    <name evidence="1" type="ORF">HNR07_004282</name>
</gene>
<dbReference type="SUPFAM" id="SSF55874">
    <property type="entry name" value="ATPase domain of HSP90 chaperone/DNA topoisomerase II/histidine kinase"/>
    <property type="match status" value="1"/>
</dbReference>
<evidence type="ECO:0008006" key="3">
    <source>
        <dbReference type="Google" id="ProtNLM"/>
    </source>
</evidence>
<dbReference type="InterPro" id="IPR036890">
    <property type="entry name" value="HATPase_C_sf"/>
</dbReference>
<comment type="caution">
    <text evidence="1">The sequence shown here is derived from an EMBL/GenBank/DDBJ whole genome shotgun (WGS) entry which is preliminary data.</text>
</comment>
<name>A0A840WN00_9ACTN</name>
<dbReference type="EMBL" id="JACHDO010000001">
    <property type="protein sequence ID" value="MBB5493145.1"/>
    <property type="molecule type" value="Genomic_DNA"/>
</dbReference>
<dbReference type="NCBIfam" id="NF047352">
    <property type="entry name" value="P_loop_sacsin"/>
    <property type="match status" value="1"/>
</dbReference>
<dbReference type="Gene3D" id="3.30.565.10">
    <property type="entry name" value="Histidine kinase-like ATPase, C-terminal domain"/>
    <property type="match status" value="1"/>
</dbReference>
<accession>A0A840WN00</accession>
<reference evidence="1 2" key="1">
    <citation type="submission" date="2020-08" db="EMBL/GenBank/DDBJ databases">
        <title>Sequencing the genomes of 1000 actinobacteria strains.</title>
        <authorList>
            <person name="Klenk H.-P."/>
        </authorList>
    </citation>
    <scope>NUCLEOTIDE SEQUENCE [LARGE SCALE GENOMIC DNA]</scope>
    <source>
        <strain evidence="1 2">DSM 44598</strain>
    </source>
</reference>
<organism evidence="1 2">
    <name type="scientific">Nocardiopsis metallicus</name>
    <dbReference type="NCBI Taxonomy" id="179819"/>
    <lineage>
        <taxon>Bacteria</taxon>
        <taxon>Bacillati</taxon>
        <taxon>Actinomycetota</taxon>
        <taxon>Actinomycetes</taxon>
        <taxon>Streptosporangiales</taxon>
        <taxon>Nocardiopsidaceae</taxon>
        <taxon>Nocardiopsis</taxon>
    </lineage>
</organism>
<evidence type="ECO:0000313" key="1">
    <source>
        <dbReference type="EMBL" id="MBB5493145.1"/>
    </source>
</evidence>
<dbReference type="AlphaFoldDB" id="A0A840WN00"/>
<protein>
    <recommendedName>
        <fullName evidence="3">ATP-binding protein</fullName>
    </recommendedName>
</protein>
<keyword evidence="2" id="KW-1185">Reference proteome</keyword>
<proteinExistence type="predicted"/>
<dbReference type="RefSeq" id="WP_184366449.1">
    <property type="nucleotide sequence ID" value="NZ_BAAAKM010000142.1"/>
</dbReference>
<dbReference type="Proteomes" id="UP000579647">
    <property type="component" value="Unassembled WGS sequence"/>
</dbReference>
<evidence type="ECO:0000313" key="2">
    <source>
        <dbReference type="Proteomes" id="UP000579647"/>
    </source>
</evidence>
<sequence length="1058" mass="111540">MAEPVTASVADPFNTAELRRRVLSAWADAPARFREDANAEEDFALGGYRDRVVVELAQNAADAARRAGVPGRLLLALDGDRLTAANTGAPLTPQGVESLATLRASTKRDDHGSAGRFGVGFSAVVALSDDVTVDSGGAVVHFCAERARAVVTDLLDANGTHADLADEVGRRAGQVPMLRLPFPADVVPEPVRIEGGTGDDTGETSHYDTVVTLALRDDQARERVRELLDRTGEALLLALDGLVEVRVVVDGRERTLIREPGDEAAGIDLVTAQHDADGTRVTPWRLLSRSGEFDPNLLADRPTEERDRAAWSLTWAAPVDPDGGVAALPADVENVVHAPTPTDTELDLPAVLIGTFPLGSDRRAVQPGGATDLLLMEAASAYCALLRRFEPRAALDLVPATRVGGGAVDAVFRARVAEPLSDTPFLVTAAGHPVAPREAVLLDTGGASGAADLVDLLAELVPPLLPGSWSPRHPALASLRVRRLGLADLADLLADTQRPPEWWEALYAALGSAGNGGADLDELGSLPVPLADGRLVRGPRSLLLPTEDWAKVTDAEGNRLDPAVLATLGVRLVHPDAAHPLLLRLGAVEAGAATVLADPNTEAAVRESLDAEDPEPVAEAVLDLVAASGTTVEDAPWLSELALRDDEDGYSIAAELLVPGAPLADLLVDDAPFGTVHDDLVHRHGTDALRAVGALWGLTVVRAEETALGEDLADVFDGAAGEDGLDGLEDWADEVLERVGDPELPPVVPELVCVADLDYIADEAWPQALAMLSRGTPREAVTEPARLLMPDGRVVDAPSYTAWWLRTRALLDGRAPVELRTADAEPALLGLYDEVPADVDPEFARALGVRTGLADLIADPDGPDDLLNRLADPARQVGRTALRRLWTALAGVDADLVTPPSLVRAVQGGSIVVADAEDAVVVDSPDLLPLVADRPLILADAASAERLADVLDLELASESVTGKVGSAGQIRAVPDEAALFLSGDREPDRTYLHHQKLTVDGVEVEWYTGDGTVHASGTEGLARALCWRAGQWSRRHLLAAVLRDPSAAAHLLAEADLE</sequence>